<dbReference type="Proteomes" id="UP000324222">
    <property type="component" value="Unassembled WGS sequence"/>
</dbReference>
<evidence type="ECO:0000256" key="2">
    <source>
        <dbReference type="SAM" id="Phobius"/>
    </source>
</evidence>
<feature type="compositionally biased region" description="Low complexity" evidence="1">
    <location>
        <begin position="149"/>
        <end position="158"/>
    </location>
</feature>
<evidence type="ECO:0000313" key="3">
    <source>
        <dbReference type="EMBL" id="MPC37220.1"/>
    </source>
</evidence>
<feature type="region of interest" description="Disordered" evidence="1">
    <location>
        <begin position="145"/>
        <end position="171"/>
    </location>
</feature>
<keyword evidence="4" id="KW-1185">Reference proteome</keyword>
<evidence type="ECO:0000256" key="1">
    <source>
        <dbReference type="SAM" id="MobiDB-lite"/>
    </source>
</evidence>
<evidence type="ECO:0000313" key="4">
    <source>
        <dbReference type="Proteomes" id="UP000324222"/>
    </source>
</evidence>
<feature type="transmembrane region" description="Helical" evidence="2">
    <location>
        <begin position="26"/>
        <end position="47"/>
    </location>
</feature>
<organism evidence="3 4">
    <name type="scientific">Portunus trituberculatus</name>
    <name type="common">Swimming crab</name>
    <name type="synonym">Neptunus trituberculatus</name>
    <dbReference type="NCBI Taxonomy" id="210409"/>
    <lineage>
        <taxon>Eukaryota</taxon>
        <taxon>Metazoa</taxon>
        <taxon>Ecdysozoa</taxon>
        <taxon>Arthropoda</taxon>
        <taxon>Crustacea</taxon>
        <taxon>Multicrustacea</taxon>
        <taxon>Malacostraca</taxon>
        <taxon>Eumalacostraca</taxon>
        <taxon>Eucarida</taxon>
        <taxon>Decapoda</taxon>
        <taxon>Pleocyemata</taxon>
        <taxon>Brachyura</taxon>
        <taxon>Eubrachyura</taxon>
        <taxon>Portunoidea</taxon>
        <taxon>Portunidae</taxon>
        <taxon>Portuninae</taxon>
        <taxon>Portunus</taxon>
    </lineage>
</organism>
<keyword evidence="2" id="KW-0812">Transmembrane</keyword>
<reference evidence="3 4" key="1">
    <citation type="submission" date="2019-05" db="EMBL/GenBank/DDBJ databases">
        <title>Another draft genome of Portunus trituberculatus and its Hox gene families provides insights of decapod evolution.</title>
        <authorList>
            <person name="Jeong J.-H."/>
            <person name="Song I."/>
            <person name="Kim S."/>
            <person name="Choi T."/>
            <person name="Kim D."/>
            <person name="Ryu S."/>
            <person name="Kim W."/>
        </authorList>
    </citation>
    <scope>NUCLEOTIDE SEQUENCE [LARGE SCALE GENOMIC DNA]</scope>
    <source>
        <tissue evidence="3">Muscle</tissue>
    </source>
</reference>
<accession>A0A5B7ER39</accession>
<comment type="caution">
    <text evidence="3">The sequence shown here is derived from an EMBL/GenBank/DDBJ whole genome shotgun (WGS) entry which is preliminary data.</text>
</comment>
<sequence length="171" mass="17515">MPGQISSSCRSCPSTVRKRLGKVKRLIFTSVLVVVVVVVVVVVGRGFKGGRVEGASSPPSAGAALEHMVLSAALPRGGSTFTALSTARRGHSHPVEGQTRGSLVCWCASVAADENLRGGGAARSSVPVGKVVAAVEAAAIDGRHTLVERPAPTAARATPDPPRPRLQPQTV</sequence>
<proteinExistence type="predicted"/>
<gene>
    <name evidence="3" type="ORF">E2C01_030695</name>
</gene>
<protein>
    <submittedName>
        <fullName evidence="3">Uncharacterized protein</fullName>
    </submittedName>
</protein>
<dbReference type="AlphaFoldDB" id="A0A5B7ER39"/>
<dbReference type="EMBL" id="VSRR010003718">
    <property type="protein sequence ID" value="MPC37220.1"/>
    <property type="molecule type" value="Genomic_DNA"/>
</dbReference>
<keyword evidence="2" id="KW-0472">Membrane</keyword>
<keyword evidence="2" id="KW-1133">Transmembrane helix</keyword>
<name>A0A5B7ER39_PORTR</name>